<feature type="compositionally biased region" description="Polar residues" evidence="1">
    <location>
        <begin position="43"/>
        <end position="59"/>
    </location>
</feature>
<evidence type="ECO:0000313" key="2">
    <source>
        <dbReference type="EMBL" id="KLT40584.1"/>
    </source>
</evidence>
<dbReference type="RefSeq" id="XP_018277075.1">
    <property type="nucleotide sequence ID" value="XM_018423810.1"/>
</dbReference>
<dbReference type="OrthoDB" id="18453at2759"/>
<dbReference type="AlphaFoldDB" id="A0A0J1AZ27"/>
<dbReference type="Proteomes" id="UP000053611">
    <property type="component" value="Unassembled WGS sequence"/>
</dbReference>
<sequence>MPLPRTPPEKGNAPKRPHTFGPYQAFPDGTPLPPTLDTPSIPYPSSQSDPTPTRVSSKPTMLIPPPGLQPLAEGDTLEEMEIDGGLHADAEEEPGEKGMDIDEPASLASKPSQSDAPHASSEPKPSSRAPRSSTRPTSRPSSSQTQPQPDVAPTTPRRRSRRVTVNPETDSPETLRPPPNAFSTPKPSEIEHQPSPSRLTRATTPAGTTREQLLAAPAVPIDDGDETRYGRYYEALVRPLRIQTLGQGIGRLKLDDMAQCYPLIAAETPDGLRSAWESMLEQVRGEAMDGAYSLFEEYRMRHKLQRFADTVDDGLRWNEEHPGESRPDAWRPDLTPQVLSTACNLGVYDESWRMLREEYLSLTKECGERLKRVHAKRDQLASLDNGVSDAVLELGKTNALFEGFPSTAMLEWAEDVGAE</sequence>
<dbReference type="GeneID" id="28984413"/>
<evidence type="ECO:0000313" key="3">
    <source>
        <dbReference type="Proteomes" id="UP000053611"/>
    </source>
</evidence>
<name>A0A0J1AZ27_9TREE</name>
<proteinExistence type="predicted"/>
<protein>
    <submittedName>
        <fullName evidence="2">Uncharacterized protein</fullName>
    </submittedName>
</protein>
<dbReference type="EMBL" id="KQ087232">
    <property type="protein sequence ID" value="KLT40584.1"/>
    <property type="molecule type" value="Genomic_DNA"/>
</dbReference>
<reference evidence="2 3" key="1">
    <citation type="submission" date="2015-03" db="EMBL/GenBank/DDBJ databases">
        <title>Genomics and transcriptomics of the oil-accumulating basidiomycete yeast T. oleaginosus allow insights into substrate utilization and the diverse evolutionary trajectories of mating systems in fungi.</title>
        <authorList>
            <consortium name="DOE Joint Genome Institute"/>
            <person name="Kourist R."/>
            <person name="Kracht O."/>
            <person name="Bracharz F."/>
            <person name="Lipzen A."/>
            <person name="Nolan M."/>
            <person name="Ohm R."/>
            <person name="Grigoriev I."/>
            <person name="Sun S."/>
            <person name="Heitman J."/>
            <person name="Bruck T."/>
            <person name="Nowrousian M."/>
        </authorList>
    </citation>
    <scope>NUCLEOTIDE SEQUENCE [LARGE SCALE GENOMIC DNA]</scope>
    <source>
        <strain evidence="2 3">IBC0246</strain>
    </source>
</reference>
<feature type="region of interest" description="Disordered" evidence="1">
    <location>
        <begin position="1"/>
        <end position="212"/>
    </location>
</feature>
<organism evidence="2 3">
    <name type="scientific">Cutaneotrichosporon oleaginosum</name>
    <dbReference type="NCBI Taxonomy" id="879819"/>
    <lineage>
        <taxon>Eukaryota</taxon>
        <taxon>Fungi</taxon>
        <taxon>Dikarya</taxon>
        <taxon>Basidiomycota</taxon>
        <taxon>Agaricomycotina</taxon>
        <taxon>Tremellomycetes</taxon>
        <taxon>Trichosporonales</taxon>
        <taxon>Trichosporonaceae</taxon>
        <taxon>Cutaneotrichosporon</taxon>
    </lineage>
</organism>
<feature type="compositionally biased region" description="Low complexity" evidence="1">
    <location>
        <begin position="120"/>
        <end position="155"/>
    </location>
</feature>
<evidence type="ECO:0000256" key="1">
    <source>
        <dbReference type="SAM" id="MobiDB-lite"/>
    </source>
</evidence>
<accession>A0A0J1AZ27</accession>
<feature type="compositionally biased region" description="Polar residues" evidence="1">
    <location>
        <begin position="194"/>
        <end position="211"/>
    </location>
</feature>
<keyword evidence="3" id="KW-1185">Reference proteome</keyword>
<gene>
    <name evidence="2" type="ORF">CC85DRAFT_287310</name>
</gene>
<feature type="compositionally biased region" description="Basic and acidic residues" evidence="1">
    <location>
        <begin position="84"/>
        <end position="100"/>
    </location>
</feature>